<sequence>MARDDTRLKAEHLKKRAETALREGNYREAWHGYTEALELLPDKISRSKIYCNRSLAYLKALRYSEALDDAEGTASEAECDRMLWAVIQRLTREQLCQSILVIMEELLNQGVVERARVEAVTDGEMLEASFRLLALEHKGCPKPGPYYRWATCSLSGRVDAQAAVDALLEQHQQAGDSCKTQPEVDAQVAKAYLRLGEAYVAEREHPDRDCRRALEAFIRGLEFDPRSERLRELRTETEGELTGQEIKAVLGGLRKPEGNASDGCTPARLFRVDIALRYPQATHRGFGARARKALRAAVARAAGLTAPAVAFDGVRRLVQKESAAGIVVRVCAETGRDILAAQFLVTALKENPQELLGGEVLAKMLGQMDASALEAEIVDVTPARCENHDVSAGPDSADLSMVPAARPKLELEVPYRMYRLTRGDGGALERPDKHPFCMSRVFYDGVDRPEEAWAQLVDGSCRWRQTGSEVKLIALKVPADVPPRELAVSLEPFHIRVAHALSGEVYLEGDLERGIVPEESVWMHGGGTGEDGCLLLLRKMNLELLRRHWMHSEMWWPRLFTHHADIAWDDYEKDYSDLPAEVLAPHRAAEIARDAVRRVEAAEKDKREVLQARSLFGEG</sequence>
<dbReference type="Pfam" id="PF04969">
    <property type="entry name" value="CS"/>
    <property type="match status" value="1"/>
</dbReference>
<dbReference type="PROSITE" id="PS51203">
    <property type="entry name" value="CS"/>
    <property type="match status" value="1"/>
</dbReference>
<dbReference type="PROSITE" id="PS50005">
    <property type="entry name" value="TPR"/>
    <property type="match status" value="1"/>
</dbReference>
<dbReference type="GO" id="GO:0006620">
    <property type="term" value="P:post-translational protein targeting to endoplasmic reticulum membrane"/>
    <property type="evidence" value="ECO:0007669"/>
    <property type="project" value="TreeGrafter"/>
</dbReference>
<dbReference type="OrthoDB" id="20872at2759"/>
<evidence type="ECO:0000256" key="1">
    <source>
        <dbReference type="ARBA" id="ARBA00022737"/>
    </source>
</evidence>
<evidence type="ECO:0000259" key="4">
    <source>
        <dbReference type="PROSITE" id="PS51203"/>
    </source>
</evidence>
<evidence type="ECO:0000256" key="3">
    <source>
        <dbReference type="PROSITE-ProRule" id="PRU00339"/>
    </source>
</evidence>
<feature type="domain" description="CS" evidence="4">
    <location>
        <begin position="456"/>
        <end position="560"/>
    </location>
</feature>
<protein>
    <recommendedName>
        <fullName evidence="4">CS domain-containing protein</fullName>
    </recommendedName>
</protein>
<organism evidence="5 6">
    <name type="scientific">Coccomyxa subellipsoidea (strain C-169)</name>
    <name type="common">Green microalga</name>
    <dbReference type="NCBI Taxonomy" id="574566"/>
    <lineage>
        <taxon>Eukaryota</taxon>
        <taxon>Viridiplantae</taxon>
        <taxon>Chlorophyta</taxon>
        <taxon>core chlorophytes</taxon>
        <taxon>Trebouxiophyceae</taxon>
        <taxon>Trebouxiophyceae incertae sedis</taxon>
        <taxon>Coccomyxaceae</taxon>
        <taxon>Coccomyxa</taxon>
        <taxon>Coccomyxa subellipsoidea</taxon>
    </lineage>
</organism>
<gene>
    <name evidence="5" type="ORF">COCSUDRAFT_63608</name>
</gene>
<accession>I0YXY3</accession>
<keyword evidence="6" id="KW-1185">Reference proteome</keyword>
<dbReference type="AlphaFoldDB" id="I0YXY3"/>
<comment type="caution">
    <text evidence="5">The sequence shown here is derived from an EMBL/GenBank/DDBJ whole genome shotgun (WGS) entry which is preliminary data.</text>
</comment>
<dbReference type="KEGG" id="csl:COCSUDRAFT_63608"/>
<dbReference type="InterPro" id="IPR007052">
    <property type="entry name" value="CS_dom"/>
</dbReference>
<keyword evidence="2 3" id="KW-0802">TPR repeat</keyword>
<dbReference type="EMBL" id="AGSI01000008">
    <property type="protein sequence ID" value="EIE23252.1"/>
    <property type="molecule type" value="Genomic_DNA"/>
</dbReference>
<dbReference type="GeneID" id="17041240"/>
<dbReference type="InterPro" id="IPR011990">
    <property type="entry name" value="TPR-like_helical_dom_sf"/>
</dbReference>
<keyword evidence="1" id="KW-0677">Repeat</keyword>
<dbReference type="Proteomes" id="UP000007264">
    <property type="component" value="Unassembled WGS sequence"/>
</dbReference>
<evidence type="ECO:0000313" key="6">
    <source>
        <dbReference type="Proteomes" id="UP000007264"/>
    </source>
</evidence>
<dbReference type="PANTHER" id="PTHR45831">
    <property type="entry name" value="LD24721P"/>
    <property type="match status" value="1"/>
</dbReference>
<dbReference type="RefSeq" id="XP_005647796.1">
    <property type="nucleotide sequence ID" value="XM_005647739.1"/>
</dbReference>
<dbReference type="GO" id="GO:0060090">
    <property type="term" value="F:molecular adaptor activity"/>
    <property type="evidence" value="ECO:0007669"/>
    <property type="project" value="TreeGrafter"/>
</dbReference>
<dbReference type="SUPFAM" id="SSF48452">
    <property type="entry name" value="TPR-like"/>
    <property type="match status" value="1"/>
</dbReference>
<dbReference type="InterPro" id="IPR008978">
    <property type="entry name" value="HSP20-like_chaperone"/>
</dbReference>
<dbReference type="STRING" id="574566.I0YXY3"/>
<dbReference type="SUPFAM" id="SSF49764">
    <property type="entry name" value="HSP20-like chaperones"/>
    <property type="match status" value="1"/>
</dbReference>
<dbReference type="InterPro" id="IPR047150">
    <property type="entry name" value="SGT"/>
</dbReference>
<dbReference type="PANTHER" id="PTHR45831:SF2">
    <property type="entry name" value="LD24721P"/>
    <property type="match status" value="1"/>
</dbReference>
<evidence type="ECO:0000256" key="2">
    <source>
        <dbReference type="ARBA" id="ARBA00022803"/>
    </source>
</evidence>
<evidence type="ECO:0000313" key="5">
    <source>
        <dbReference type="EMBL" id="EIE23252.1"/>
    </source>
</evidence>
<dbReference type="GO" id="GO:0016020">
    <property type="term" value="C:membrane"/>
    <property type="evidence" value="ECO:0007669"/>
    <property type="project" value="TreeGrafter"/>
</dbReference>
<dbReference type="Gene3D" id="1.25.40.10">
    <property type="entry name" value="Tetratricopeptide repeat domain"/>
    <property type="match status" value="2"/>
</dbReference>
<reference evidence="5 6" key="1">
    <citation type="journal article" date="2012" name="Genome Biol.">
        <title>The genome of the polar eukaryotic microalga coccomyxa subellipsoidea reveals traits of cold adaptation.</title>
        <authorList>
            <person name="Blanc G."/>
            <person name="Agarkova I."/>
            <person name="Grimwood J."/>
            <person name="Kuo A."/>
            <person name="Brueggeman A."/>
            <person name="Dunigan D."/>
            <person name="Gurnon J."/>
            <person name="Ladunga I."/>
            <person name="Lindquist E."/>
            <person name="Lucas S."/>
            <person name="Pangilinan J."/>
            <person name="Proschold T."/>
            <person name="Salamov A."/>
            <person name="Schmutz J."/>
            <person name="Weeks D."/>
            <person name="Yamada T."/>
            <person name="Claverie J.M."/>
            <person name="Grigoriev I."/>
            <person name="Van Etten J."/>
            <person name="Lomsadze A."/>
            <person name="Borodovsky M."/>
        </authorList>
    </citation>
    <scope>NUCLEOTIDE SEQUENCE [LARGE SCALE GENOMIC DNA]</scope>
    <source>
        <strain evidence="5 6">C-169</strain>
    </source>
</reference>
<dbReference type="eggNOG" id="KOG0548">
    <property type="taxonomic scope" value="Eukaryota"/>
</dbReference>
<dbReference type="Gene3D" id="2.60.40.790">
    <property type="match status" value="1"/>
</dbReference>
<proteinExistence type="predicted"/>
<feature type="repeat" description="TPR" evidence="3">
    <location>
        <begin position="10"/>
        <end position="43"/>
    </location>
</feature>
<name>I0YXY3_COCSC</name>
<dbReference type="InterPro" id="IPR019734">
    <property type="entry name" value="TPR_rpt"/>
</dbReference>
<dbReference type="GO" id="GO:0072380">
    <property type="term" value="C:TRC complex"/>
    <property type="evidence" value="ECO:0007669"/>
    <property type="project" value="TreeGrafter"/>
</dbReference>
<dbReference type="CDD" id="cd06467">
    <property type="entry name" value="p23_NUDC_like"/>
    <property type="match status" value="1"/>
</dbReference>